<proteinExistence type="predicted"/>
<evidence type="ECO:0000313" key="1">
    <source>
        <dbReference type="EMBL" id="JAD64107.1"/>
    </source>
</evidence>
<reference evidence="1" key="1">
    <citation type="submission" date="2014-09" db="EMBL/GenBank/DDBJ databases">
        <authorList>
            <person name="Magalhaes I.L.F."/>
            <person name="Oliveira U."/>
            <person name="Santos F.R."/>
            <person name="Vidigal T.H.D.A."/>
            <person name="Brescovit A.D."/>
            <person name="Santos A.J."/>
        </authorList>
    </citation>
    <scope>NUCLEOTIDE SEQUENCE</scope>
    <source>
        <tissue evidence="1">Shoot tissue taken approximately 20 cm above the soil surface</tissue>
    </source>
</reference>
<organism evidence="1">
    <name type="scientific">Arundo donax</name>
    <name type="common">Giant reed</name>
    <name type="synonym">Donax arundinaceus</name>
    <dbReference type="NCBI Taxonomy" id="35708"/>
    <lineage>
        <taxon>Eukaryota</taxon>
        <taxon>Viridiplantae</taxon>
        <taxon>Streptophyta</taxon>
        <taxon>Embryophyta</taxon>
        <taxon>Tracheophyta</taxon>
        <taxon>Spermatophyta</taxon>
        <taxon>Magnoliopsida</taxon>
        <taxon>Liliopsida</taxon>
        <taxon>Poales</taxon>
        <taxon>Poaceae</taxon>
        <taxon>PACMAD clade</taxon>
        <taxon>Arundinoideae</taxon>
        <taxon>Arundineae</taxon>
        <taxon>Arundo</taxon>
    </lineage>
</organism>
<reference evidence="1" key="2">
    <citation type="journal article" date="2015" name="Data Brief">
        <title>Shoot transcriptome of the giant reed, Arundo donax.</title>
        <authorList>
            <person name="Barrero R.A."/>
            <person name="Guerrero F.D."/>
            <person name="Moolhuijzen P."/>
            <person name="Goolsby J.A."/>
            <person name="Tidwell J."/>
            <person name="Bellgard S.E."/>
            <person name="Bellgard M.I."/>
        </authorList>
    </citation>
    <scope>NUCLEOTIDE SEQUENCE</scope>
    <source>
        <tissue evidence="1">Shoot tissue taken approximately 20 cm above the soil surface</tissue>
    </source>
</reference>
<protein>
    <submittedName>
        <fullName evidence="1">Uncharacterized protein</fullName>
    </submittedName>
</protein>
<dbReference type="EMBL" id="GBRH01233788">
    <property type="protein sequence ID" value="JAD64107.1"/>
    <property type="molecule type" value="Transcribed_RNA"/>
</dbReference>
<name>A0A0A9BXZ8_ARUDO</name>
<dbReference type="AlphaFoldDB" id="A0A0A9BXZ8"/>
<accession>A0A0A9BXZ8</accession>
<sequence length="125" mass="13827">MGAGRGGGGGACWCCRAPPASAASRRSAKATLPLPRRRRRGRLSLTREGRLQACLRSPTPKSPMKMLTQCLNPIQGKGQRSLHQILREIKMMCYRMLLPQAHQQWPINRQIFLTGQGHVLVSTLG</sequence>